<sequence>MKPRPEVPTEPTAISAAEQFQNQTLRPILKALNDLILAYYRHHLPKRKAAFDRFSPDDKLAYIERSVREDTRLRLMLIGMVVGQFSPEEWAVFVAEEAELTRRISNLLIGRLQSQVDQLSSVG</sequence>
<dbReference type="AlphaFoldDB" id="A0A7J5U178"/>
<proteinExistence type="predicted"/>
<evidence type="ECO:0000313" key="2">
    <source>
        <dbReference type="Proteomes" id="UP000488299"/>
    </source>
</evidence>
<comment type="caution">
    <text evidence="1">The sequence shown here is derived from an EMBL/GenBank/DDBJ whole genome shotgun (WGS) entry which is preliminary data.</text>
</comment>
<protein>
    <submittedName>
        <fullName evidence="1">Glyoxalase</fullName>
    </submittedName>
</protein>
<dbReference type="EMBL" id="WELI01000003">
    <property type="protein sequence ID" value="KAB7731377.1"/>
    <property type="molecule type" value="Genomic_DNA"/>
</dbReference>
<dbReference type="RefSeq" id="WP_152124348.1">
    <property type="nucleotide sequence ID" value="NZ_WELI01000003.1"/>
</dbReference>
<accession>A0A7J5U178</accession>
<dbReference type="Proteomes" id="UP000488299">
    <property type="component" value="Unassembled WGS sequence"/>
</dbReference>
<organism evidence="1 2">
    <name type="scientific">Rudanella paleaurantiibacter</name>
    <dbReference type="NCBI Taxonomy" id="2614655"/>
    <lineage>
        <taxon>Bacteria</taxon>
        <taxon>Pseudomonadati</taxon>
        <taxon>Bacteroidota</taxon>
        <taxon>Cytophagia</taxon>
        <taxon>Cytophagales</taxon>
        <taxon>Cytophagaceae</taxon>
        <taxon>Rudanella</taxon>
    </lineage>
</organism>
<name>A0A7J5U178_9BACT</name>
<evidence type="ECO:0000313" key="1">
    <source>
        <dbReference type="EMBL" id="KAB7731377.1"/>
    </source>
</evidence>
<reference evidence="1 2" key="1">
    <citation type="submission" date="2019-10" db="EMBL/GenBank/DDBJ databases">
        <title>Rudanella paleaurantiibacter sp. nov., isolated from sludge.</title>
        <authorList>
            <person name="Xu S.Q."/>
        </authorList>
    </citation>
    <scope>NUCLEOTIDE SEQUENCE [LARGE SCALE GENOMIC DNA]</scope>
    <source>
        <strain evidence="1 2">HX-22-17</strain>
    </source>
</reference>
<gene>
    <name evidence="1" type="ORF">F5984_11330</name>
</gene>
<keyword evidence="2" id="KW-1185">Reference proteome</keyword>